<organism evidence="2 3">
    <name type="scientific">Cordylochernes scorpioides</name>
    <dbReference type="NCBI Taxonomy" id="51811"/>
    <lineage>
        <taxon>Eukaryota</taxon>
        <taxon>Metazoa</taxon>
        <taxon>Ecdysozoa</taxon>
        <taxon>Arthropoda</taxon>
        <taxon>Chelicerata</taxon>
        <taxon>Arachnida</taxon>
        <taxon>Pseudoscorpiones</taxon>
        <taxon>Cheliferoidea</taxon>
        <taxon>Chernetidae</taxon>
        <taxon>Cordylochernes</taxon>
    </lineage>
</organism>
<evidence type="ECO:0000313" key="3">
    <source>
        <dbReference type="Proteomes" id="UP001235939"/>
    </source>
</evidence>
<dbReference type="Proteomes" id="UP001235939">
    <property type="component" value="Chromosome 11"/>
</dbReference>
<dbReference type="PANTHER" id="PTHR46060">
    <property type="entry name" value="MARINER MOS1 TRANSPOSASE-LIKE PROTEIN"/>
    <property type="match status" value="1"/>
</dbReference>
<dbReference type="EMBL" id="CP092873">
    <property type="protein sequence ID" value="UYV73813.1"/>
    <property type="molecule type" value="Genomic_DNA"/>
</dbReference>
<reference evidence="2 3" key="1">
    <citation type="submission" date="2022-01" db="EMBL/GenBank/DDBJ databases">
        <title>A chromosomal length assembly of Cordylochernes scorpioides.</title>
        <authorList>
            <person name="Zeh D."/>
            <person name="Zeh J."/>
        </authorList>
    </citation>
    <scope>NUCLEOTIDE SEQUENCE [LARGE SCALE GENOMIC DNA]</scope>
    <source>
        <strain evidence="2">IN4F17</strain>
        <tissue evidence="2">Whole Body</tissue>
    </source>
</reference>
<protein>
    <recommendedName>
        <fullName evidence="1">Mos1 transposase HTH domain-containing protein</fullName>
    </recommendedName>
</protein>
<dbReference type="Gene3D" id="1.10.10.1450">
    <property type="match status" value="1"/>
</dbReference>
<dbReference type="PANTHER" id="PTHR46060:SF1">
    <property type="entry name" value="MARINER MOS1 TRANSPOSASE-LIKE PROTEIN"/>
    <property type="match status" value="1"/>
</dbReference>
<name>A0ABY6L1J1_9ARAC</name>
<dbReference type="InterPro" id="IPR052709">
    <property type="entry name" value="Transposase-MT_Hybrid"/>
</dbReference>
<proteinExistence type="predicted"/>
<keyword evidence="3" id="KW-1185">Reference proteome</keyword>
<accession>A0ABY6L1J1</accession>
<evidence type="ECO:0000259" key="1">
    <source>
        <dbReference type="Pfam" id="PF17906"/>
    </source>
</evidence>
<dbReference type="Pfam" id="PF17906">
    <property type="entry name" value="HTH_48"/>
    <property type="match status" value="1"/>
</dbReference>
<gene>
    <name evidence="2" type="ORF">LAZ67_11000992</name>
</gene>
<feature type="domain" description="Mos1 transposase HTH" evidence="1">
    <location>
        <begin position="17"/>
        <end position="61"/>
    </location>
</feature>
<sequence>MSNMESNVNTRIRQRLVTEFLFKSGNISATTIHSKLQPVYGNKTLDRSTIQRWVQLFQKGDFDLHHKERPGKPSTVTTD</sequence>
<evidence type="ECO:0000313" key="2">
    <source>
        <dbReference type="EMBL" id="UYV73813.1"/>
    </source>
</evidence>
<dbReference type="InterPro" id="IPR041426">
    <property type="entry name" value="Mos1_HTH"/>
</dbReference>